<accession>A0AAV1SBN6</accession>
<reference evidence="2 3" key="1">
    <citation type="submission" date="2024-01" db="EMBL/GenBank/DDBJ databases">
        <authorList>
            <person name="Waweru B."/>
        </authorList>
    </citation>
    <scope>NUCLEOTIDE SEQUENCE [LARGE SCALE GENOMIC DNA]</scope>
</reference>
<evidence type="ECO:0000256" key="1">
    <source>
        <dbReference type="SAM" id="MobiDB-lite"/>
    </source>
</evidence>
<protein>
    <submittedName>
        <fullName evidence="2">Uncharacterized protein</fullName>
    </submittedName>
</protein>
<organism evidence="2 3">
    <name type="scientific">Dovyalis caffra</name>
    <dbReference type="NCBI Taxonomy" id="77055"/>
    <lineage>
        <taxon>Eukaryota</taxon>
        <taxon>Viridiplantae</taxon>
        <taxon>Streptophyta</taxon>
        <taxon>Embryophyta</taxon>
        <taxon>Tracheophyta</taxon>
        <taxon>Spermatophyta</taxon>
        <taxon>Magnoliopsida</taxon>
        <taxon>eudicotyledons</taxon>
        <taxon>Gunneridae</taxon>
        <taxon>Pentapetalae</taxon>
        <taxon>rosids</taxon>
        <taxon>fabids</taxon>
        <taxon>Malpighiales</taxon>
        <taxon>Salicaceae</taxon>
        <taxon>Flacourtieae</taxon>
        <taxon>Dovyalis</taxon>
    </lineage>
</organism>
<feature type="compositionally biased region" description="Polar residues" evidence="1">
    <location>
        <begin position="1"/>
        <end position="10"/>
    </location>
</feature>
<feature type="compositionally biased region" description="Polar residues" evidence="1">
    <location>
        <begin position="19"/>
        <end position="37"/>
    </location>
</feature>
<sequence>MGRNITSPVLSSIPKDARLNQQNTHQQGWVNQPQPTNGGAGSVGWANPVKRLRTDAVYNLMERIVVEFSLRVYKWPFAACTSAVNIVTAE</sequence>
<proteinExistence type="predicted"/>
<comment type="caution">
    <text evidence="2">The sequence shown here is derived from an EMBL/GenBank/DDBJ whole genome shotgun (WGS) entry which is preliminary data.</text>
</comment>
<dbReference type="EMBL" id="CAWUPB010001173">
    <property type="protein sequence ID" value="CAK7348864.1"/>
    <property type="molecule type" value="Genomic_DNA"/>
</dbReference>
<feature type="region of interest" description="Disordered" evidence="1">
    <location>
        <begin position="1"/>
        <end position="46"/>
    </location>
</feature>
<dbReference type="AlphaFoldDB" id="A0AAV1SBN6"/>
<name>A0AAV1SBN6_9ROSI</name>
<evidence type="ECO:0000313" key="3">
    <source>
        <dbReference type="Proteomes" id="UP001314170"/>
    </source>
</evidence>
<gene>
    <name evidence="2" type="ORF">DCAF_LOCUS21572</name>
</gene>
<keyword evidence="3" id="KW-1185">Reference proteome</keyword>
<evidence type="ECO:0000313" key="2">
    <source>
        <dbReference type="EMBL" id="CAK7348864.1"/>
    </source>
</evidence>
<dbReference type="Proteomes" id="UP001314170">
    <property type="component" value="Unassembled WGS sequence"/>
</dbReference>